<proteinExistence type="predicted"/>
<dbReference type="SUPFAM" id="SSF56436">
    <property type="entry name" value="C-type lectin-like"/>
    <property type="match status" value="2"/>
</dbReference>
<dbReference type="PROSITE" id="PS50041">
    <property type="entry name" value="C_TYPE_LECTIN_2"/>
    <property type="match status" value="2"/>
</dbReference>
<dbReference type="InterPro" id="IPR001304">
    <property type="entry name" value="C-type_lectin-like"/>
</dbReference>
<organism evidence="3 4">
    <name type="scientific">Astyanax mexicanus</name>
    <name type="common">Blind cave fish</name>
    <name type="synonym">Astyanax fasciatus mexicanus</name>
    <dbReference type="NCBI Taxonomy" id="7994"/>
    <lineage>
        <taxon>Eukaryota</taxon>
        <taxon>Metazoa</taxon>
        <taxon>Chordata</taxon>
        <taxon>Craniata</taxon>
        <taxon>Vertebrata</taxon>
        <taxon>Euteleostomi</taxon>
        <taxon>Actinopterygii</taxon>
        <taxon>Neopterygii</taxon>
        <taxon>Teleostei</taxon>
        <taxon>Ostariophysi</taxon>
        <taxon>Characiformes</taxon>
        <taxon>Characoidei</taxon>
        <taxon>Acestrorhamphidae</taxon>
        <taxon>Acestrorhamphinae</taxon>
        <taxon>Astyanax</taxon>
    </lineage>
</organism>
<evidence type="ECO:0000256" key="1">
    <source>
        <dbReference type="SAM" id="Phobius"/>
    </source>
</evidence>
<keyword evidence="1" id="KW-0472">Membrane</keyword>
<dbReference type="OrthoDB" id="8950604at2759"/>
<evidence type="ECO:0000313" key="4">
    <source>
        <dbReference type="Proteomes" id="UP000752171"/>
    </source>
</evidence>
<dbReference type="AlphaFoldDB" id="A0A8T2M1T9"/>
<evidence type="ECO:0000259" key="2">
    <source>
        <dbReference type="PROSITE" id="PS50041"/>
    </source>
</evidence>
<dbReference type="InterPro" id="IPR016187">
    <property type="entry name" value="CTDL_fold"/>
</dbReference>
<feature type="domain" description="C-type lectin" evidence="2">
    <location>
        <begin position="79"/>
        <end position="198"/>
    </location>
</feature>
<dbReference type="Gene3D" id="3.10.100.10">
    <property type="entry name" value="Mannose-Binding Protein A, subunit A"/>
    <property type="match status" value="2"/>
</dbReference>
<dbReference type="Proteomes" id="UP000752171">
    <property type="component" value="Unassembled WGS sequence"/>
</dbReference>
<gene>
    <name evidence="3" type="primary">MRC2</name>
    <name evidence="3" type="ORF">AMEX_G6111</name>
</gene>
<reference evidence="3 4" key="1">
    <citation type="submission" date="2021-07" db="EMBL/GenBank/DDBJ databases">
        <authorList>
            <person name="Imarazene B."/>
            <person name="Zahm M."/>
            <person name="Klopp C."/>
            <person name="Cabau C."/>
            <person name="Beille S."/>
            <person name="Jouanno E."/>
            <person name="Castinel A."/>
            <person name="Lluch J."/>
            <person name="Gil L."/>
            <person name="Kuchtly C."/>
            <person name="Lopez Roques C."/>
            <person name="Donnadieu C."/>
            <person name="Parrinello H."/>
            <person name="Journot L."/>
            <person name="Du K."/>
            <person name="Schartl M."/>
            <person name="Retaux S."/>
            <person name="Guiguen Y."/>
        </authorList>
    </citation>
    <scope>NUCLEOTIDE SEQUENCE [LARGE SCALE GENOMIC DNA]</scope>
    <source>
        <strain evidence="3">Pach_M1</strain>
        <tissue evidence="3">Testis</tissue>
    </source>
</reference>
<evidence type="ECO:0000313" key="3">
    <source>
        <dbReference type="EMBL" id="KAG9278273.1"/>
    </source>
</evidence>
<accession>A0A8T2M1T9</accession>
<feature type="domain" description="C-type lectin" evidence="2">
    <location>
        <begin position="19"/>
        <end position="84"/>
    </location>
</feature>
<dbReference type="InterPro" id="IPR016186">
    <property type="entry name" value="C-type_lectin-like/link_sf"/>
</dbReference>
<comment type="caution">
    <text evidence="3">The sequence shown here is derived from an EMBL/GenBank/DDBJ whole genome shotgun (WGS) entry which is preliminary data.</text>
</comment>
<feature type="transmembrane region" description="Helical" evidence="1">
    <location>
        <begin position="12"/>
        <end position="33"/>
    </location>
</feature>
<dbReference type="SMART" id="SM00034">
    <property type="entry name" value="CLECT"/>
    <property type="match status" value="1"/>
</dbReference>
<keyword evidence="1" id="KW-0812">Transmembrane</keyword>
<keyword evidence="1" id="KW-1133">Transmembrane helix</keyword>
<dbReference type="EMBL" id="JAICCE010000004">
    <property type="protein sequence ID" value="KAG9278273.1"/>
    <property type="molecule type" value="Genomic_DNA"/>
</dbReference>
<dbReference type="Pfam" id="PF00059">
    <property type="entry name" value="Lectin_C"/>
    <property type="match status" value="2"/>
</dbReference>
<name>A0A8T2M1T9_ASTMX</name>
<dbReference type="PANTHER" id="PTHR45784:SF3">
    <property type="entry name" value="C-TYPE LECTIN DOMAIN FAMILY 4 MEMBER K-LIKE-RELATED"/>
    <property type="match status" value="1"/>
</dbReference>
<dbReference type="PANTHER" id="PTHR45784">
    <property type="entry name" value="C-TYPE LECTIN DOMAIN FAMILY 20 MEMBER A-RELATED"/>
    <property type="match status" value="1"/>
</dbReference>
<protein>
    <submittedName>
        <fullName evidence="3">Lymphocyte antigen 75-like isoform X1</fullName>
    </submittedName>
</protein>
<sequence>MNEKTRAKGNVDFLYIGSVWIGLTKVGYIHWGWSMGENTLSDYNNWNKEQPDNSFLEGHCGAISQINGYWSSVSCLEILNFACYDESDGMFYQPVVTLSWSEAQTYCRNFRTDLASIRNPSEQSRVFKFVDTTDYMWIGLFGDTWSWSDQSSTTFRYWGSGRPLDLNLNYSNCVAMDMSEFGSWTNYNCNNKLPFMCYKVAESTKRQVVEFKVTSDGDLNMMKENILKMIGDNLRAQGNNYSNLSWRESNGQVFTAEKNETAVKLPESCEVTPLVIDNSTQT</sequence>